<evidence type="ECO:0000313" key="3">
    <source>
        <dbReference type="Proteomes" id="UP000438429"/>
    </source>
</evidence>
<accession>A0A6A4T751</accession>
<dbReference type="EMBL" id="VEVO01000005">
    <property type="protein sequence ID" value="KAF0042107.1"/>
    <property type="molecule type" value="Genomic_DNA"/>
</dbReference>
<feature type="compositionally biased region" description="Acidic residues" evidence="1">
    <location>
        <begin position="69"/>
        <end position="78"/>
    </location>
</feature>
<dbReference type="AlphaFoldDB" id="A0A6A4T751"/>
<proteinExistence type="predicted"/>
<reference evidence="2 3" key="1">
    <citation type="submission" date="2019-06" db="EMBL/GenBank/DDBJ databases">
        <title>Draft genomes of female and male turbot (Scophthalmus maximus).</title>
        <authorList>
            <person name="Xu H."/>
            <person name="Xu X.-W."/>
            <person name="Shao C."/>
            <person name="Chen S."/>
        </authorList>
    </citation>
    <scope>NUCLEOTIDE SEQUENCE [LARGE SCALE GENOMIC DNA]</scope>
    <source>
        <strain evidence="2">Ysfricsl-2016a</strain>
        <tissue evidence="2">Blood</tissue>
    </source>
</reference>
<organism evidence="2 3">
    <name type="scientific">Scophthalmus maximus</name>
    <name type="common">Turbot</name>
    <name type="synonym">Psetta maxima</name>
    <dbReference type="NCBI Taxonomy" id="52904"/>
    <lineage>
        <taxon>Eukaryota</taxon>
        <taxon>Metazoa</taxon>
        <taxon>Chordata</taxon>
        <taxon>Craniata</taxon>
        <taxon>Vertebrata</taxon>
        <taxon>Euteleostomi</taxon>
        <taxon>Actinopterygii</taxon>
        <taxon>Neopterygii</taxon>
        <taxon>Teleostei</taxon>
        <taxon>Neoteleostei</taxon>
        <taxon>Acanthomorphata</taxon>
        <taxon>Carangaria</taxon>
        <taxon>Pleuronectiformes</taxon>
        <taxon>Pleuronectoidei</taxon>
        <taxon>Scophthalmidae</taxon>
        <taxon>Scophthalmus</taxon>
    </lineage>
</organism>
<name>A0A6A4T751_SCOMX</name>
<feature type="region of interest" description="Disordered" evidence="1">
    <location>
        <begin position="57"/>
        <end position="80"/>
    </location>
</feature>
<protein>
    <submittedName>
        <fullName evidence="2">Uncharacterized protein</fullName>
    </submittedName>
</protein>
<dbReference type="Proteomes" id="UP000438429">
    <property type="component" value="Unassembled WGS sequence"/>
</dbReference>
<feature type="region of interest" description="Disordered" evidence="1">
    <location>
        <begin position="128"/>
        <end position="163"/>
    </location>
</feature>
<comment type="caution">
    <text evidence="2">The sequence shown here is derived from an EMBL/GenBank/DDBJ whole genome shotgun (WGS) entry which is preliminary data.</text>
</comment>
<gene>
    <name evidence="2" type="ORF">F2P81_005639</name>
</gene>
<sequence>MDTLLKQFDDDVHQILEATAQGKAEVKLQAMTAIIVSISAERFLEKQKKVFLKEPKRCEDPQHQTADASIEDPGEEAGEDGHIGLAQLMCIPLQENQGPPLGRVASEMAAQKGPETCSLYHQPLQVHQGAARAKAQSETGLLAGSHRPNGLRAGEQPKPTRTS</sequence>
<evidence type="ECO:0000313" key="2">
    <source>
        <dbReference type="EMBL" id="KAF0042107.1"/>
    </source>
</evidence>
<evidence type="ECO:0000256" key="1">
    <source>
        <dbReference type="SAM" id="MobiDB-lite"/>
    </source>
</evidence>